<dbReference type="OrthoDB" id="369088at2"/>
<dbReference type="InterPro" id="IPR036415">
    <property type="entry name" value="Lamin_tail_dom_sf"/>
</dbReference>
<reference evidence="1 2" key="1">
    <citation type="submission" date="2020-08" db="EMBL/GenBank/DDBJ databases">
        <title>Genomic Encyclopedia of Type Strains, Phase IV (KMG-V): Genome sequencing to study the core and pangenomes of soil and plant-associated prokaryotes.</title>
        <authorList>
            <person name="Whitman W."/>
        </authorList>
    </citation>
    <scope>NUCLEOTIDE SEQUENCE [LARGE SCALE GENOMIC DNA]</scope>
    <source>
        <strain evidence="1 2">JPY158</strain>
    </source>
</reference>
<dbReference type="SUPFAM" id="SSF55486">
    <property type="entry name" value="Metalloproteases ('zincins'), catalytic domain"/>
    <property type="match status" value="1"/>
</dbReference>
<evidence type="ECO:0000313" key="1">
    <source>
        <dbReference type="EMBL" id="MBB5429826.1"/>
    </source>
</evidence>
<dbReference type="InterPro" id="IPR001322">
    <property type="entry name" value="Lamin_tail_dom"/>
</dbReference>
<keyword evidence="2" id="KW-1185">Reference proteome</keyword>
<protein>
    <submittedName>
        <fullName evidence="1">Uncharacterized protein</fullName>
    </submittedName>
</protein>
<gene>
    <name evidence="1" type="ORF">HDG40_008029</name>
</gene>
<evidence type="ECO:0000313" key="2">
    <source>
        <dbReference type="Proteomes" id="UP000592780"/>
    </source>
</evidence>
<dbReference type="EMBL" id="JACHDD010000061">
    <property type="protein sequence ID" value="MBB5429826.1"/>
    <property type="molecule type" value="Genomic_DNA"/>
</dbReference>
<dbReference type="GO" id="GO:0008237">
    <property type="term" value="F:metallopeptidase activity"/>
    <property type="evidence" value="ECO:0007669"/>
    <property type="project" value="InterPro"/>
</dbReference>
<proteinExistence type="predicted"/>
<accession>A0A6I1Q9B2</accession>
<comment type="caution">
    <text evidence="1">The sequence shown here is derived from an EMBL/GenBank/DDBJ whole genome shotgun (WGS) entry which is preliminary data.</text>
</comment>
<dbReference type="SUPFAM" id="SSF74853">
    <property type="entry name" value="Lamin A/C globular tail domain"/>
    <property type="match status" value="1"/>
</dbReference>
<dbReference type="PROSITE" id="PS51841">
    <property type="entry name" value="LTD"/>
    <property type="match status" value="1"/>
</dbReference>
<name>A0A6I1Q9B2_PARAM</name>
<dbReference type="InterPro" id="IPR024079">
    <property type="entry name" value="MetalloPept_cat_dom_sf"/>
</dbReference>
<dbReference type="AlphaFoldDB" id="A0A6I1Q9B2"/>
<dbReference type="Proteomes" id="UP000592780">
    <property type="component" value="Unassembled WGS sequence"/>
</dbReference>
<dbReference type="Pfam" id="PF00932">
    <property type="entry name" value="LTD"/>
    <property type="match status" value="1"/>
</dbReference>
<dbReference type="RefSeq" id="WP_018438266.1">
    <property type="nucleotide sequence ID" value="NZ_JACHDD010000061.1"/>
</dbReference>
<dbReference type="Gene3D" id="3.40.390.10">
    <property type="entry name" value="Collagenase (Catalytic Domain)"/>
    <property type="match status" value="1"/>
</dbReference>
<sequence length="679" mass="72960">MRHVCHRHTRQPVLWKLSPPLCIALLLTASGGAAFAADAPAGLYISEVAGNFRQDKDYDAATTSNSVAWVELYNKQNVAVNLKNYVLRTGGIKQSDPSSVSASVNYALPDVTIPANGYVVIAGQKSPYLTNSTVNDASKVVYLLDSTGTYLPYWSNSSGFIELQAARTAQAAARTVDFVRFGESTTEPLTRNYWVGANVPAFATPAATYVGSQSLDPLDTHDQSIARLNSRFTVTGTSTDWTLVDFPTPGGPNDVAAGVTDSDHDGIPDTAKAAGGTYAGLDLYAMGARPGQKDMFIQLDYMGSDASATTQDSARQLQEAALTKMGAAFAPHHIVVHFDAGTRFSAKVDTAHYNLDGASHERTFGKCTQMSASATEGRTALENGCTSIYRYYSQYVDPRRRAFFRYGLLASSQNSDGSNGSSGISELPGNKVLVTLKGFLADNLSAAGETMRVNYQAATLMHEFGHSLGLRHGGDELAVNYKPNYLSIMNYLYQLSGVPTDGTGTDAVERYYYHQNRNGFAVPNTRLPSAPYAAHTYHADAVPHGPTSDTFKIDYSDGSSLNLDENALKESDYVGRGAGTSATAFGDWNLDGVKEAAPYQLSLTGQSDTFGRTVYASLHDFNDWNHLALVTGKNYNLVGIAQSYGIGTDHPPLIKTSRIQTEEAVPAAVLADLKQVSAR</sequence>
<organism evidence="1 2">
    <name type="scientific">Paraburkholderia atlantica</name>
    <dbReference type="NCBI Taxonomy" id="2654982"/>
    <lineage>
        <taxon>Bacteria</taxon>
        <taxon>Pseudomonadati</taxon>
        <taxon>Pseudomonadota</taxon>
        <taxon>Betaproteobacteria</taxon>
        <taxon>Burkholderiales</taxon>
        <taxon>Burkholderiaceae</taxon>
        <taxon>Paraburkholderia</taxon>
    </lineage>
</organism>